<protein>
    <submittedName>
        <fullName evidence="10">Macrolide ABC transporter permease</fullName>
    </submittedName>
</protein>
<dbReference type="PANTHER" id="PTHR30572:SF4">
    <property type="entry name" value="ABC TRANSPORTER PERMEASE YTRF"/>
    <property type="match status" value="1"/>
</dbReference>
<comment type="caution">
    <text evidence="10">The sequence shown here is derived from an EMBL/GenBank/DDBJ whole genome shotgun (WGS) entry which is preliminary data.</text>
</comment>
<feature type="transmembrane region" description="Helical" evidence="7">
    <location>
        <begin position="378"/>
        <end position="406"/>
    </location>
</feature>
<evidence type="ECO:0000256" key="1">
    <source>
        <dbReference type="ARBA" id="ARBA00004651"/>
    </source>
</evidence>
<reference evidence="10 11" key="1">
    <citation type="journal article" date="2014" name="Int. J. Syst. Evol. Microbiol.">
        <title>Complete genome sequence of Corynebacterium casei LMG S-19264T (=DSM 44701T), isolated from a smear-ripened cheese.</title>
        <authorList>
            <consortium name="US DOE Joint Genome Institute (JGI-PGF)"/>
            <person name="Walter F."/>
            <person name="Albersmeier A."/>
            <person name="Kalinowski J."/>
            <person name="Ruckert C."/>
        </authorList>
    </citation>
    <scope>NUCLEOTIDE SEQUENCE [LARGE SCALE GENOMIC DNA]</scope>
    <source>
        <strain evidence="10 11">NBRC 112289</strain>
    </source>
</reference>
<evidence type="ECO:0000259" key="8">
    <source>
        <dbReference type="Pfam" id="PF02687"/>
    </source>
</evidence>
<dbReference type="GO" id="GO:0022857">
    <property type="term" value="F:transmembrane transporter activity"/>
    <property type="evidence" value="ECO:0007669"/>
    <property type="project" value="TreeGrafter"/>
</dbReference>
<feature type="domain" description="ABC3 transporter permease C-terminal" evidence="8">
    <location>
        <begin position="292"/>
        <end position="406"/>
    </location>
</feature>
<keyword evidence="2" id="KW-1003">Cell membrane</keyword>
<dbReference type="AlphaFoldDB" id="A0AA37X9T8"/>
<keyword evidence="4 7" id="KW-1133">Transmembrane helix</keyword>
<evidence type="ECO:0000259" key="9">
    <source>
        <dbReference type="Pfam" id="PF12704"/>
    </source>
</evidence>
<dbReference type="Pfam" id="PF02687">
    <property type="entry name" value="FtsX"/>
    <property type="match status" value="1"/>
</dbReference>
<dbReference type="Proteomes" id="UP001157160">
    <property type="component" value="Unassembled WGS sequence"/>
</dbReference>
<gene>
    <name evidence="10" type="ORF">GCM10025874_03260</name>
</gene>
<feature type="transmembrane region" description="Helical" evidence="7">
    <location>
        <begin position="287"/>
        <end position="312"/>
    </location>
</feature>
<evidence type="ECO:0000256" key="3">
    <source>
        <dbReference type="ARBA" id="ARBA00022692"/>
    </source>
</evidence>
<keyword evidence="5 7" id="KW-0472">Membrane</keyword>
<dbReference type="InterPro" id="IPR003838">
    <property type="entry name" value="ABC3_permease_C"/>
</dbReference>
<name>A0AA37X9T8_9MICO</name>
<dbReference type="PANTHER" id="PTHR30572">
    <property type="entry name" value="MEMBRANE COMPONENT OF TRANSPORTER-RELATED"/>
    <property type="match status" value="1"/>
</dbReference>
<dbReference type="GO" id="GO:0005886">
    <property type="term" value="C:plasma membrane"/>
    <property type="evidence" value="ECO:0007669"/>
    <property type="project" value="UniProtKB-SubCell"/>
</dbReference>
<accession>A0AA37X9T8</accession>
<dbReference type="InterPro" id="IPR025857">
    <property type="entry name" value="MacB_PCD"/>
</dbReference>
<sequence>MRRLREGCTVMVATLLEGWTELKVQRTRVLMSLIGIALAVCALTLAVAAGSFAEQALREREEAGSGRPATLTVSVWSETEATDPGLLRERLDPLLERYGIDYATQRGWGGTSLAVASDAGLLNLDAGIVDPPYGAMFRVPMAQGRWLIASDERMLAPAVVVDEIAWENLGSPPLEGMPTITIEGERPTTALIVGVAASEDSSRPWSPGSIHLLSDDYLQLVPDASDPMSNGMETVLWVPEGEAESLRTALQADLQAQYPLNQTIEVQRSDPAAWGGGSAMGLLWVRLGVGGVAGLVLLLAAMGLVNITMVTVKYRVREIGIRRAFGATARRVFVGVLMESVVATAFAGVIGIAVAILAVQNPWVRGLIGDGVVELPGFPFEAALVGLLVATGIGAVAGILPALVAVRVRVIDAIRF</sequence>
<evidence type="ECO:0000256" key="6">
    <source>
        <dbReference type="ARBA" id="ARBA00038076"/>
    </source>
</evidence>
<evidence type="ECO:0000256" key="7">
    <source>
        <dbReference type="SAM" id="Phobius"/>
    </source>
</evidence>
<evidence type="ECO:0000313" key="11">
    <source>
        <dbReference type="Proteomes" id="UP001157160"/>
    </source>
</evidence>
<dbReference type="Pfam" id="PF12704">
    <property type="entry name" value="MacB_PCD"/>
    <property type="match status" value="1"/>
</dbReference>
<dbReference type="EMBL" id="BSUL01000001">
    <property type="protein sequence ID" value="GMA27073.1"/>
    <property type="molecule type" value="Genomic_DNA"/>
</dbReference>
<keyword evidence="11" id="KW-1185">Reference proteome</keyword>
<evidence type="ECO:0000256" key="5">
    <source>
        <dbReference type="ARBA" id="ARBA00023136"/>
    </source>
</evidence>
<dbReference type="InterPro" id="IPR050250">
    <property type="entry name" value="Macrolide_Exporter_MacB"/>
</dbReference>
<feature type="transmembrane region" description="Helical" evidence="7">
    <location>
        <begin position="332"/>
        <end position="358"/>
    </location>
</feature>
<evidence type="ECO:0000256" key="2">
    <source>
        <dbReference type="ARBA" id="ARBA00022475"/>
    </source>
</evidence>
<feature type="transmembrane region" description="Helical" evidence="7">
    <location>
        <begin position="29"/>
        <end position="53"/>
    </location>
</feature>
<comment type="similarity">
    <text evidence="6">Belongs to the ABC-4 integral membrane protein family.</text>
</comment>
<comment type="subcellular location">
    <subcellularLocation>
        <location evidence="1">Cell membrane</location>
        <topology evidence="1">Multi-pass membrane protein</topology>
    </subcellularLocation>
</comment>
<proteinExistence type="inferred from homology"/>
<feature type="domain" description="MacB-like periplasmic core" evidence="9">
    <location>
        <begin position="30"/>
        <end position="200"/>
    </location>
</feature>
<evidence type="ECO:0000256" key="4">
    <source>
        <dbReference type="ARBA" id="ARBA00022989"/>
    </source>
</evidence>
<organism evidence="10 11">
    <name type="scientific">Arenivirga flava</name>
    <dbReference type="NCBI Taxonomy" id="1930060"/>
    <lineage>
        <taxon>Bacteria</taxon>
        <taxon>Bacillati</taxon>
        <taxon>Actinomycetota</taxon>
        <taxon>Actinomycetes</taxon>
        <taxon>Micrococcales</taxon>
        <taxon>Microbacteriaceae</taxon>
        <taxon>Arenivirga</taxon>
    </lineage>
</organism>
<evidence type="ECO:0000313" key="10">
    <source>
        <dbReference type="EMBL" id="GMA27073.1"/>
    </source>
</evidence>
<keyword evidence="3 7" id="KW-0812">Transmembrane</keyword>